<evidence type="ECO:0000313" key="1">
    <source>
        <dbReference type="EMBL" id="CAN69384.1"/>
    </source>
</evidence>
<dbReference type="PANTHER" id="PTHR33116">
    <property type="entry name" value="REVERSE TRANSCRIPTASE ZINC-BINDING DOMAIN-CONTAINING PROTEIN-RELATED-RELATED"/>
    <property type="match status" value="1"/>
</dbReference>
<dbReference type="PANTHER" id="PTHR33116:SF78">
    <property type="entry name" value="OS12G0587133 PROTEIN"/>
    <property type="match status" value="1"/>
</dbReference>
<reference evidence="1" key="1">
    <citation type="journal article" date="2007" name="PLoS ONE">
        <title>The first genome sequence of an elite grapevine cultivar (Pinot noir Vitis vinifera L.): coping with a highly heterozygous genome.</title>
        <authorList>
            <person name="Velasco R."/>
            <person name="Zharkikh A."/>
            <person name="Troggio M."/>
            <person name="Cartwright D.A."/>
            <person name="Cestaro A."/>
            <person name="Pruss D."/>
            <person name="Pindo M."/>
            <person name="FitzGerald L.M."/>
            <person name="Vezzulli S."/>
            <person name="Reid J."/>
            <person name="Malacarne G."/>
            <person name="Iliev D."/>
            <person name="Coppola G."/>
            <person name="Wardell B."/>
            <person name="Micheletti D."/>
            <person name="Macalma T."/>
            <person name="Facci M."/>
            <person name="Mitchell J.T."/>
            <person name="Perazzolli M."/>
            <person name="Eldredge G."/>
            <person name="Gatto P."/>
            <person name="Oyzerski R."/>
            <person name="Moretto M."/>
            <person name="Gutin N."/>
            <person name="Stefanini M."/>
            <person name="Chen Y."/>
            <person name="Segala C."/>
            <person name="Davenport C."/>
            <person name="Dematte L."/>
            <person name="Mraz A."/>
            <person name="Battilana J."/>
            <person name="Stormo K."/>
            <person name="Costa F."/>
            <person name="Tao Q."/>
            <person name="Si-Ammour A."/>
            <person name="Harkins T."/>
            <person name="Lackey A."/>
            <person name="Perbost C."/>
            <person name="Taillon B."/>
            <person name="Stella A."/>
            <person name="Solovyev V."/>
            <person name="Fawcett J.A."/>
            <person name="Sterck L."/>
            <person name="Vandepoele K."/>
            <person name="Grando S.M."/>
            <person name="Toppo S."/>
            <person name="Moser C."/>
            <person name="Lanchbury J."/>
            <person name="Bogden R."/>
            <person name="Skolnick M."/>
            <person name="Sgaramella V."/>
            <person name="Bhatnagar S.K."/>
            <person name="Fontana P."/>
            <person name="Gutin A."/>
            <person name="Van de Peer Y."/>
            <person name="Salamini F."/>
            <person name="Viola R."/>
        </authorList>
    </citation>
    <scope>NUCLEOTIDE SEQUENCE</scope>
</reference>
<gene>
    <name evidence="1" type="ORF">VITISV_017965</name>
</gene>
<name>A5ATU9_VITVI</name>
<dbReference type="AlphaFoldDB" id="A5ATU9"/>
<sequence>MINPSERSRGGNLSLDMRRFSEVIEDLELRDLPLRRGGELSFTVSGEAKENYKKWVLLEETSWRQKSREIWLKEGDRNSSFFTEWQMHTKEGTRWLESKLMECGSLRTMKLRMKLKLVLAKVISNTQNAFVEGRQIMDAVLIANEAVDSILKSKGGAILCKLDIEKAYDHANKDQVTFLSWLLMWFEAISGLKVNLDKSELIPMGNVENVEELASELGCKVGSLPSNYLGMPFGSPFKFVAAWDGVEERFRKRLIMWKHQYISKGGRITLIRSTLSNLPIYFMSILQIPRGVRLMLERIQRDFLWGGGALDRRPRLVRWATMCLDKRKGGLGVKSFSLLNKALLCKWSWHFAKDRGALWNQVIRGKYGEERGGWYSWDVREGYGVGLWKTIRKLGHIVSSRISFVVGNSQG</sequence>
<dbReference type="EMBL" id="AM435339">
    <property type="protein sequence ID" value="CAN69384.1"/>
    <property type="molecule type" value="Genomic_DNA"/>
</dbReference>
<accession>A5ATU9</accession>
<dbReference type="ExpressionAtlas" id="A5ATU9">
    <property type="expression patterns" value="baseline"/>
</dbReference>
<proteinExistence type="predicted"/>
<protein>
    <submittedName>
        <fullName evidence="1">Uncharacterized protein</fullName>
    </submittedName>
</protein>
<organism evidence="1">
    <name type="scientific">Vitis vinifera</name>
    <name type="common">Grape</name>
    <dbReference type="NCBI Taxonomy" id="29760"/>
    <lineage>
        <taxon>Eukaryota</taxon>
        <taxon>Viridiplantae</taxon>
        <taxon>Streptophyta</taxon>
        <taxon>Embryophyta</taxon>
        <taxon>Tracheophyta</taxon>
        <taxon>Spermatophyta</taxon>
        <taxon>Magnoliopsida</taxon>
        <taxon>eudicotyledons</taxon>
        <taxon>Gunneridae</taxon>
        <taxon>Pentapetalae</taxon>
        <taxon>rosids</taxon>
        <taxon>Vitales</taxon>
        <taxon>Vitaceae</taxon>
        <taxon>Viteae</taxon>
        <taxon>Vitis</taxon>
    </lineage>
</organism>